<organism evidence="5 6">
    <name type="scientific">Streptococcus canis FSL Z3-227</name>
    <dbReference type="NCBI Taxonomy" id="482234"/>
    <lineage>
        <taxon>Bacteria</taxon>
        <taxon>Bacillati</taxon>
        <taxon>Bacillota</taxon>
        <taxon>Bacilli</taxon>
        <taxon>Lactobacillales</taxon>
        <taxon>Streptococcaceae</taxon>
        <taxon>Streptococcus</taxon>
    </lineage>
</organism>
<dbReference type="Proteomes" id="UP000004423">
    <property type="component" value="Unassembled WGS sequence"/>
</dbReference>
<dbReference type="Pfam" id="PF03960">
    <property type="entry name" value="ArsC"/>
    <property type="match status" value="1"/>
</dbReference>
<keyword evidence="2" id="KW-0560">Oxidoreductase</keyword>
<dbReference type="GO" id="GO:0046685">
    <property type="term" value="P:response to arsenic-containing substance"/>
    <property type="evidence" value="ECO:0007669"/>
    <property type="project" value="TreeGrafter"/>
</dbReference>
<dbReference type="PROSITE" id="PS51353">
    <property type="entry name" value="ARSC"/>
    <property type="match status" value="1"/>
</dbReference>
<dbReference type="CDD" id="cd03034">
    <property type="entry name" value="ArsC_ArsC"/>
    <property type="match status" value="1"/>
</dbReference>
<evidence type="ECO:0000313" key="5">
    <source>
        <dbReference type="EMBL" id="EIQ82078.1"/>
    </source>
</evidence>
<dbReference type="GO" id="GO:0008794">
    <property type="term" value="F:arsenate reductase (glutaredoxin) activity"/>
    <property type="evidence" value="ECO:0007669"/>
    <property type="project" value="UniProtKB-EC"/>
</dbReference>
<evidence type="ECO:0000256" key="3">
    <source>
        <dbReference type="ARBA" id="ARBA00038969"/>
    </source>
</evidence>
<dbReference type="EC" id="1.20.4.1" evidence="3"/>
<accession>A0AAV3FSH1</accession>
<evidence type="ECO:0000256" key="4">
    <source>
        <dbReference type="PROSITE-ProRule" id="PRU01282"/>
    </source>
</evidence>
<dbReference type="Gene3D" id="3.40.30.10">
    <property type="entry name" value="Glutaredoxin"/>
    <property type="match status" value="1"/>
</dbReference>
<name>A0AAV3FSH1_STRCB</name>
<evidence type="ECO:0000313" key="6">
    <source>
        <dbReference type="Proteomes" id="UP000004423"/>
    </source>
</evidence>
<reference evidence="5 6" key="1">
    <citation type="journal article" date="2012" name="PLoS ONE">
        <title>Gene Repertoire Evolution of Streptococcus pyogenes Inferred from Phylogenomic Analysis with Streptococcus canis and Streptococcus dysgalactiae.</title>
        <authorList>
            <person name="Lefebure T."/>
            <person name="Richards V.P."/>
            <person name="Lang P."/>
            <person name="Pavinski-Bitar P."/>
            <person name="Stanhope M.J."/>
        </authorList>
    </citation>
    <scope>NUCLEOTIDE SEQUENCE [LARGE SCALE GENOMIC DNA]</scope>
    <source>
        <strain evidence="5 6">FSL Z3-227</strain>
    </source>
</reference>
<comment type="caution">
    <text evidence="5">The sequence shown here is derived from an EMBL/GenBank/DDBJ whole genome shotgun (WGS) entry which is preliminary data.</text>
</comment>
<proteinExistence type="inferred from homology"/>
<sequence>MEEITIYHNSNCGNSRNVLAMICHVGIKPTIIEYLQTLSRRETLIALLHKMGMTAREFLRSNVSEFETHGLANQAVAEQDIITVMLADSILINRPIVVTRKGVRLCRPSEYSSYPPAPA</sequence>
<dbReference type="EMBL" id="AIDX01000001">
    <property type="protein sequence ID" value="EIQ82078.1"/>
    <property type="molecule type" value="Genomic_DNA"/>
</dbReference>
<dbReference type="SUPFAM" id="SSF52833">
    <property type="entry name" value="Thioredoxin-like"/>
    <property type="match status" value="1"/>
</dbReference>
<evidence type="ECO:0000256" key="2">
    <source>
        <dbReference type="ARBA" id="ARBA00023002"/>
    </source>
</evidence>
<dbReference type="AlphaFoldDB" id="A0AAV3FSH1"/>
<gene>
    <name evidence="5" type="ORF">SCAZ3_06750</name>
</gene>
<evidence type="ECO:0000256" key="1">
    <source>
        <dbReference type="ARBA" id="ARBA00007198"/>
    </source>
</evidence>
<comment type="similarity">
    <text evidence="1 4">Belongs to the ArsC family.</text>
</comment>
<protein>
    <recommendedName>
        <fullName evidence="3">arsenate reductase (glutathione/glutaredoxin)</fullName>
        <ecNumber evidence="3">1.20.4.1</ecNumber>
    </recommendedName>
</protein>
<dbReference type="InterPro" id="IPR036249">
    <property type="entry name" value="Thioredoxin-like_sf"/>
</dbReference>
<dbReference type="InterPro" id="IPR006660">
    <property type="entry name" value="Arsenate_reductase-like"/>
</dbReference>
<dbReference type="InterPro" id="IPR006659">
    <property type="entry name" value="Arsenate_reductase"/>
</dbReference>
<dbReference type="PANTHER" id="PTHR30041:SF5">
    <property type="entry name" value="ARSENATE REDUCTASE-RELATED"/>
    <property type="match status" value="1"/>
</dbReference>
<dbReference type="PANTHER" id="PTHR30041">
    <property type="entry name" value="ARSENATE REDUCTASE"/>
    <property type="match status" value="1"/>
</dbReference>